<feature type="domain" description="MPN" evidence="7">
    <location>
        <begin position="34"/>
        <end position="156"/>
    </location>
</feature>
<evidence type="ECO:0000313" key="10">
    <source>
        <dbReference type="Proteomes" id="UP000076878"/>
    </source>
</evidence>
<keyword evidence="2" id="KW-0645">Protease</keyword>
<dbReference type="PANTHER" id="PTHR30471">
    <property type="entry name" value="DNA REPAIR PROTEIN RADC"/>
    <property type="match status" value="1"/>
</dbReference>
<dbReference type="CDD" id="cd08071">
    <property type="entry name" value="MPN_DUF2466"/>
    <property type="match status" value="1"/>
</dbReference>
<dbReference type="EMBL" id="FJNB01000023">
    <property type="protein sequence ID" value="CZR07784.1"/>
    <property type="molecule type" value="Genomic_DNA"/>
</dbReference>
<accession>A0A143Z6U8</accession>
<dbReference type="Gene3D" id="3.40.140.10">
    <property type="entry name" value="Cytidine Deaminase, domain 2"/>
    <property type="match status" value="1"/>
</dbReference>
<dbReference type="GO" id="GO:0006508">
    <property type="term" value="P:proteolysis"/>
    <property type="evidence" value="ECO:0007669"/>
    <property type="project" value="UniProtKB-KW"/>
</dbReference>
<evidence type="ECO:0000256" key="5">
    <source>
        <dbReference type="ARBA" id="ARBA00022833"/>
    </source>
</evidence>
<evidence type="ECO:0000256" key="4">
    <source>
        <dbReference type="ARBA" id="ARBA00022801"/>
    </source>
</evidence>
<evidence type="ECO:0000256" key="3">
    <source>
        <dbReference type="ARBA" id="ARBA00022723"/>
    </source>
</evidence>
<evidence type="ECO:0000256" key="2">
    <source>
        <dbReference type="ARBA" id="ARBA00022670"/>
    </source>
</evidence>
<evidence type="ECO:0000313" key="8">
    <source>
        <dbReference type="EMBL" id="CZR07784.1"/>
    </source>
</evidence>
<dbReference type="Proteomes" id="UP000199280">
    <property type="component" value="Unassembled WGS sequence"/>
</dbReference>
<dbReference type="PROSITE" id="PS01302">
    <property type="entry name" value="UPF0758"/>
    <property type="match status" value="1"/>
</dbReference>
<dbReference type="PROSITE" id="PS50249">
    <property type="entry name" value="MPN"/>
    <property type="match status" value="1"/>
</dbReference>
<comment type="similarity">
    <text evidence="1">Belongs to the UPF0758 family.</text>
</comment>
<dbReference type="Pfam" id="PF04002">
    <property type="entry name" value="RadC"/>
    <property type="match status" value="1"/>
</dbReference>
<name>A0A143Z6U8_9LACT</name>
<dbReference type="SUPFAM" id="SSF102712">
    <property type="entry name" value="JAB1/MPN domain"/>
    <property type="match status" value="1"/>
</dbReference>
<dbReference type="PANTHER" id="PTHR30471:SF3">
    <property type="entry name" value="UPF0758 PROTEIN YEES-RELATED"/>
    <property type="match status" value="1"/>
</dbReference>
<reference evidence="9 11" key="2">
    <citation type="submission" date="2016-10" db="EMBL/GenBank/DDBJ databases">
        <authorList>
            <person name="Varghese N."/>
            <person name="Submissions S."/>
        </authorList>
    </citation>
    <scope>NUCLEOTIDE SEQUENCE [LARGE SCALE GENOMIC DNA]</scope>
    <source>
        <strain evidence="9 11">DSM 22150</strain>
    </source>
</reference>
<dbReference type="InterPro" id="IPR001405">
    <property type="entry name" value="UPF0758"/>
</dbReference>
<keyword evidence="11" id="KW-1185">Reference proteome</keyword>
<dbReference type="InterPro" id="IPR037518">
    <property type="entry name" value="MPN"/>
</dbReference>
<keyword evidence="3" id="KW-0479">Metal-binding</keyword>
<evidence type="ECO:0000259" key="7">
    <source>
        <dbReference type="PROSITE" id="PS50249"/>
    </source>
</evidence>
<evidence type="ECO:0000256" key="6">
    <source>
        <dbReference type="ARBA" id="ARBA00023049"/>
    </source>
</evidence>
<evidence type="ECO:0000313" key="9">
    <source>
        <dbReference type="EMBL" id="SEJ82755.1"/>
    </source>
</evidence>
<dbReference type="EMBL" id="FNYT01000029">
    <property type="protein sequence ID" value="SEJ82755.1"/>
    <property type="molecule type" value="Genomic_DNA"/>
</dbReference>
<dbReference type="RefSeq" id="WP_068624249.1">
    <property type="nucleotide sequence ID" value="NZ_FJNB01000023.1"/>
</dbReference>
<keyword evidence="5" id="KW-0862">Zinc</keyword>
<protein>
    <submittedName>
        <fullName evidence="9">DNA repair protein RadC</fullName>
    </submittedName>
</protein>
<dbReference type="AlphaFoldDB" id="A0A143Z6U8"/>
<dbReference type="GO" id="GO:0008237">
    <property type="term" value="F:metallopeptidase activity"/>
    <property type="evidence" value="ECO:0007669"/>
    <property type="project" value="UniProtKB-KW"/>
</dbReference>
<dbReference type="GO" id="GO:0046872">
    <property type="term" value="F:metal ion binding"/>
    <property type="evidence" value="ECO:0007669"/>
    <property type="project" value="UniProtKB-KW"/>
</dbReference>
<proteinExistence type="inferred from homology"/>
<dbReference type="Proteomes" id="UP000076878">
    <property type="component" value="Unassembled WGS sequence"/>
</dbReference>
<dbReference type="InterPro" id="IPR025657">
    <property type="entry name" value="RadC_JAB"/>
</dbReference>
<keyword evidence="6" id="KW-0482">Metalloprotease</keyword>
<reference evidence="8 10" key="1">
    <citation type="submission" date="2016-02" db="EMBL/GenBank/DDBJ databases">
        <authorList>
            <person name="Wen L."/>
            <person name="He K."/>
            <person name="Yang H."/>
        </authorList>
    </citation>
    <scope>NUCLEOTIDE SEQUENCE [LARGE SCALE GENOMIC DNA]</scope>
    <source>
        <strain evidence="8">Trichococcus_R210</strain>
    </source>
</reference>
<keyword evidence="4" id="KW-0378">Hydrolase</keyword>
<sequence>MTKKVKVEWKQEVVTEIVRVKQIVMERPIQYQDNIASTHEAGRFGATEIGDEAQEVVLVVILDTKNKINAIHRVFTGSLNTSVAHPREIFRSALLNNGARILVYHNHPSGNTEPSEADLIFTKRMEEAGSVLGIDLLDHIIVSGKEWLSLREYGIL</sequence>
<dbReference type="OrthoDB" id="9804482at2"/>
<evidence type="ECO:0000313" key="11">
    <source>
        <dbReference type="Proteomes" id="UP000199280"/>
    </source>
</evidence>
<evidence type="ECO:0000256" key="1">
    <source>
        <dbReference type="ARBA" id="ARBA00010243"/>
    </source>
</evidence>
<dbReference type="STRING" id="640938.TR210_2483"/>
<organism evidence="8 10">
    <name type="scientific">Trichococcus ilyis</name>
    <dbReference type="NCBI Taxonomy" id="640938"/>
    <lineage>
        <taxon>Bacteria</taxon>
        <taxon>Bacillati</taxon>
        <taxon>Bacillota</taxon>
        <taxon>Bacilli</taxon>
        <taxon>Lactobacillales</taxon>
        <taxon>Carnobacteriaceae</taxon>
        <taxon>Trichococcus</taxon>
    </lineage>
</organism>
<dbReference type="InterPro" id="IPR020891">
    <property type="entry name" value="UPF0758_CS"/>
</dbReference>
<gene>
    <name evidence="9" type="ORF">SAMN05216375_12932</name>
    <name evidence="8" type="ORF">TR210_2483</name>
</gene>